<feature type="compositionally biased region" description="Basic residues" evidence="1">
    <location>
        <begin position="15"/>
        <end position="30"/>
    </location>
</feature>
<feature type="region of interest" description="Disordered" evidence="1">
    <location>
        <begin position="1"/>
        <end position="80"/>
    </location>
</feature>
<evidence type="ECO:0000256" key="1">
    <source>
        <dbReference type="SAM" id="MobiDB-lite"/>
    </source>
</evidence>
<dbReference type="AlphaFoldDB" id="E1ZY39"/>
<evidence type="ECO:0000313" key="2">
    <source>
        <dbReference type="EMBL" id="EFN73888.1"/>
    </source>
</evidence>
<reference evidence="2 3" key="1">
    <citation type="journal article" date="2010" name="Science">
        <title>Genomic comparison of the ants Camponotus floridanus and Harpegnathos saltator.</title>
        <authorList>
            <person name="Bonasio R."/>
            <person name="Zhang G."/>
            <person name="Ye C."/>
            <person name="Mutti N.S."/>
            <person name="Fang X."/>
            <person name="Qin N."/>
            <person name="Donahue G."/>
            <person name="Yang P."/>
            <person name="Li Q."/>
            <person name="Li C."/>
            <person name="Zhang P."/>
            <person name="Huang Z."/>
            <person name="Berger S.L."/>
            <person name="Reinberg D."/>
            <person name="Wang J."/>
            <person name="Liebig J."/>
        </authorList>
    </citation>
    <scope>NUCLEOTIDE SEQUENCE [LARGE SCALE GENOMIC DNA]</scope>
    <source>
        <strain evidence="3">C129</strain>
    </source>
</reference>
<name>E1ZY39_CAMFO</name>
<dbReference type="InParanoid" id="E1ZY39"/>
<dbReference type="EMBL" id="GL435171">
    <property type="protein sequence ID" value="EFN73888.1"/>
    <property type="molecule type" value="Genomic_DNA"/>
</dbReference>
<organism evidence="3">
    <name type="scientific">Camponotus floridanus</name>
    <name type="common">Florida carpenter ant</name>
    <dbReference type="NCBI Taxonomy" id="104421"/>
    <lineage>
        <taxon>Eukaryota</taxon>
        <taxon>Metazoa</taxon>
        <taxon>Ecdysozoa</taxon>
        <taxon>Arthropoda</taxon>
        <taxon>Hexapoda</taxon>
        <taxon>Insecta</taxon>
        <taxon>Pterygota</taxon>
        <taxon>Neoptera</taxon>
        <taxon>Endopterygota</taxon>
        <taxon>Hymenoptera</taxon>
        <taxon>Apocrita</taxon>
        <taxon>Aculeata</taxon>
        <taxon>Formicoidea</taxon>
        <taxon>Formicidae</taxon>
        <taxon>Formicinae</taxon>
        <taxon>Camponotus</taxon>
    </lineage>
</organism>
<proteinExistence type="predicted"/>
<feature type="compositionally biased region" description="Basic and acidic residues" evidence="1">
    <location>
        <begin position="32"/>
        <end position="66"/>
    </location>
</feature>
<sequence length="80" mass="9581">MHKEQKIEKGNKRSSQTRRRRQKKKKKLQQAKKAERRNTRERTAEGMEYDIMQRQKEQCEEKKEPPLRLGATEGGKEGEI</sequence>
<gene>
    <name evidence="2" type="ORF">EAG_09992</name>
</gene>
<protein>
    <submittedName>
        <fullName evidence="2">Uncharacterized protein</fullName>
    </submittedName>
</protein>
<dbReference type="Proteomes" id="UP000000311">
    <property type="component" value="Unassembled WGS sequence"/>
</dbReference>
<feature type="compositionally biased region" description="Basic and acidic residues" evidence="1">
    <location>
        <begin position="1"/>
        <end position="11"/>
    </location>
</feature>
<accession>E1ZY39</accession>
<keyword evidence="3" id="KW-1185">Reference proteome</keyword>
<evidence type="ECO:0000313" key="3">
    <source>
        <dbReference type="Proteomes" id="UP000000311"/>
    </source>
</evidence>